<dbReference type="SMART" id="SM00904">
    <property type="entry name" value="Flavokinase"/>
    <property type="match status" value="1"/>
</dbReference>
<keyword evidence="13" id="KW-0418">Kinase</keyword>
<keyword evidence="6 13" id="KW-0548">Nucleotidyltransferase</keyword>
<evidence type="ECO:0000256" key="3">
    <source>
        <dbReference type="ARBA" id="ARBA00022630"/>
    </source>
</evidence>
<evidence type="ECO:0000256" key="10">
    <source>
        <dbReference type="ARBA" id="ARBA00047880"/>
    </source>
</evidence>
<keyword evidence="9" id="KW-0067">ATP-binding</keyword>
<dbReference type="GO" id="GO:0009231">
    <property type="term" value="P:riboflavin biosynthetic process"/>
    <property type="evidence" value="ECO:0007669"/>
    <property type="project" value="InterPro"/>
</dbReference>
<dbReference type="EC" id="2.7.1.26" evidence="13"/>
<gene>
    <name evidence="13" type="ORF">HELGO_WM7364</name>
</gene>
<evidence type="ECO:0000256" key="2">
    <source>
        <dbReference type="ARBA" id="ARBA00010214"/>
    </source>
</evidence>
<protein>
    <submittedName>
        <fullName evidence="13">Riboflavin kinase )</fullName>
        <ecNumber evidence="13">2.7.1.26</ecNumber>
        <ecNumber evidence="13">2.7.7.2</ecNumber>
    </submittedName>
</protein>
<dbReference type="Gene3D" id="3.40.50.620">
    <property type="entry name" value="HUPs"/>
    <property type="match status" value="2"/>
</dbReference>
<evidence type="ECO:0000256" key="9">
    <source>
        <dbReference type="ARBA" id="ARBA00022840"/>
    </source>
</evidence>
<evidence type="ECO:0000256" key="1">
    <source>
        <dbReference type="ARBA" id="ARBA00004726"/>
    </source>
</evidence>
<dbReference type="GO" id="GO:0003919">
    <property type="term" value="F:FMN adenylyltransferase activity"/>
    <property type="evidence" value="ECO:0007669"/>
    <property type="project" value="UniProtKB-EC"/>
</dbReference>
<organism evidence="13">
    <name type="scientific">uncultured Sulfurovum sp</name>
    <dbReference type="NCBI Taxonomy" id="269237"/>
    <lineage>
        <taxon>Bacteria</taxon>
        <taxon>Pseudomonadati</taxon>
        <taxon>Campylobacterota</taxon>
        <taxon>Epsilonproteobacteria</taxon>
        <taxon>Campylobacterales</taxon>
        <taxon>Sulfurovaceae</taxon>
        <taxon>Sulfurovum</taxon>
        <taxon>environmental samples</taxon>
    </lineage>
</organism>
<proteinExistence type="inferred from homology"/>
<dbReference type="InterPro" id="IPR015864">
    <property type="entry name" value="FAD_synthase"/>
</dbReference>
<keyword evidence="8" id="KW-0274">FAD</keyword>
<comment type="catalytic activity">
    <reaction evidence="11">
        <text>FMN + ATP + H(+) = FAD + diphosphate</text>
        <dbReference type="Rhea" id="RHEA:17237"/>
        <dbReference type="ChEBI" id="CHEBI:15378"/>
        <dbReference type="ChEBI" id="CHEBI:30616"/>
        <dbReference type="ChEBI" id="CHEBI:33019"/>
        <dbReference type="ChEBI" id="CHEBI:57692"/>
        <dbReference type="ChEBI" id="CHEBI:58210"/>
        <dbReference type="EC" id="2.7.7.2"/>
    </reaction>
</comment>
<evidence type="ECO:0000259" key="12">
    <source>
        <dbReference type="SMART" id="SM00904"/>
    </source>
</evidence>
<dbReference type="SUPFAM" id="SSF82114">
    <property type="entry name" value="Riboflavin kinase-like"/>
    <property type="match status" value="1"/>
</dbReference>
<evidence type="ECO:0000256" key="5">
    <source>
        <dbReference type="ARBA" id="ARBA00022679"/>
    </source>
</evidence>
<dbReference type="GO" id="GO:0006747">
    <property type="term" value="P:FAD biosynthetic process"/>
    <property type="evidence" value="ECO:0007669"/>
    <property type="project" value="UniProtKB-UniPathway"/>
</dbReference>
<dbReference type="PANTHER" id="PTHR22749">
    <property type="entry name" value="RIBOFLAVIN KINASE/FMN ADENYLYLTRANSFERASE"/>
    <property type="match status" value="1"/>
</dbReference>
<dbReference type="UniPathway" id="UPA00277">
    <property type="reaction ID" value="UER00407"/>
</dbReference>
<dbReference type="PANTHER" id="PTHR22749:SF6">
    <property type="entry name" value="RIBOFLAVIN KINASE"/>
    <property type="match status" value="1"/>
</dbReference>
<dbReference type="AlphaFoldDB" id="A0A6S6TKM8"/>
<dbReference type="Pfam" id="PF06574">
    <property type="entry name" value="FAD_syn"/>
    <property type="match status" value="2"/>
</dbReference>
<evidence type="ECO:0000256" key="8">
    <source>
        <dbReference type="ARBA" id="ARBA00022827"/>
    </source>
</evidence>
<keyword evidence="5 13" id="KW-0808">Transferase</keyword>
<accession>A0A6S6TKM8</accession>
<comment type="pathway">
    <text evidence="1">Cofactor biosynthesis; FAD biosynthesis; FAD from FMN: step 1/1.</text>
</comment>
<name>A0A6S6TKM8_9BACT</name>
<dbReference type="InterPro" id="IPR023465">
    <property type="entry name" value="Riboflavin_kinase_dom_sf"/>
</dbReference>
<evidence type="ECO:0000256" key="6">
    <source>
        <dbReference type="ARBA" id="ARBA00022695"/>
    </source>
</evidence>
<dbReference type="InterPro" id="IPR015865">
    <property type="entry name" value="Riboflavin_kinase_bac/euk"/>
</dbReference>
<dbReference type="InterPro" id="IPR014729">
    <property type="entry name" value="Rossmann-like_a/b/a_fold"/>
</dbReference>
<comment type="catalytic activity">
    <reaction evidence="10">
        <text>riboflavin + ATP = FMN + ADP + H(+)</text>
        <dbReference type="Rhea" id="RHEA:14357"/>
        <dbReference type="ChEBI" id="CHEBI:15378"/>
        <dbReference type="ChEBI" id="CHEBI:30616"/>
        <dbReference type="ChEBI" id="CHEBI:57986"/>
        <dbReference type="ChEBI" id="CHEBI:58210"/>
        <dbReference type="ChEBI" id="CHEBI:456216"/>
        <dbReference type="EC" id="2.7.1.26"/>
    </reaction>
</comment>
<sequence>MYKNNIKSIAIGSFDGIHLGHKALIDQVEAVVIIERNGGYLTPGYKRTLCVEQLCFFYHFEQIRGLRAKEFVLKLKTDFPQLEKIVVGYDFGFGYKKEGCTQMLKALFEGEVVIVKEVKSETVSVHSQTIKAEIAKGNFALVNRLLDRPYAIEGKIISGQGLGKKKLVPTLNLNVYDYKFPKEGVYATRTKVGNEWLKSVSFIGFRVTTDGSFAIETHIIERDIGVLKGKVWIEFVTFMRENKKFDDLDTLKKQINLDIIQAKTL</sequence>
<dbReference type="NCBIfam" id="NF004162">
    <property type="entry name" value="PRK05627.1-5"/>
    <property type="match status" value="1"/>
</dbReference>
<feature type="domain" description="Riboflavin kinase" evidence="12">
    <location>
        <begin position="145"/>
        <end position="265"/>
    </location>
</feature>
<dbReference type="GO" id="GO:0009398">
    <property type="term" value="P:FMN biosynthetic process"/>
    <property type="evidence" value="ECO:0007669"/>
    <property type="project" value="TreeGrafter"/>
</dbReference>
<dbReference type="GO" id="GO:0008531">
    <property type="term" value="F:riboflavin kinase activity"/>
    <property type="evidence" value="ECO:0007669"/>
    <property type="project" value="UniProtKB-EC"/>
</dbReference>
<dbReference type="InterPro" id="IPR023468">
    <property type="entry name" value="Riboflavin_kinase"/>
</dbReference>
<dbReference type="GO" id="GO:0005524">
    <property type="term" value="F:ATP binding"/>
    <property type="evidence" value="ECO:0007669"/>
    <property type="project" value="UniProtKB-KW"/>
</dbReference>
<keyword evidence="4" id="KW-0288">FMN</keyword>
<comment type="similarity">
    <text evidence="2">Belongs to the RibF family.</text>
</comment>
<evidence type="ECO:0000256" key="11">
    <source>
        <dbReference type="ARBA" id="ARBA00049494"/>
    </source>
</evidence>
<dbReference type="EC" id="2.7.7.2" evidence="13"/>
<evidence type="ECO:0000256" key="4">
    <source>
        <dbReference type="ARBA" id="ARBA00022643"/>
    </source>
</evidence>
<evidence type="ECO:0000256" key="7">
    <source>
        <dbReference type="ARBA" id="ARBA00022741"/>
    </source>
</evidence>
<dbReference type="Gene3D" id="2.40.30.30">
    <property type="entry name" value="Riboflavin kinase-like"/>
    <property type="match status" value="1"/>
</dbReference>
<dbReference type="EMBL" id="CACVAX010000045">
    <property type="protein sequence ID" value="CAA6816958.1"/>
    <property type="molecule type" value="Genomic_DNA"/>
</dbReference>
<dbReference type="Pfam" id="PF01687">
    <property type="entry name" value="Flavokinase"/>
    <property type="match status" value="1"/>
</dbReference>
<keyword evidence="7" id="KW-0547">Nucleotide-binding</keyword>
<dbReference type="SUPFAM" id="SSF52374">
    <property type="entry name" value="Nucleotidylyl transferase"/>
    <property type="match status" value="1"/>
</dbReference>
<reference evidence="13" key="1">
    <citation type="submission" date="2020-01" db="EMBL/GenBank/DDBJ databases">
        <authorList>
            <person name="Meier V. D."/>
            <person name="Meier V D."/>
        </authorList>
    </citation>
    <scope>NUCLEOTIDE SEQUENCE</scope>
    <source>
        <strain evidence="13">HLG_WM_MAG_04</strain>
    </source>
</reference>
<evidence type="ECO:0000313" key="13">
    <source>
        <dbReference type="EMBL" id="CAA6816958.1"/>
    </source>
</evidence>
<keyword evidence="3" id="KW-0285">Flavoprotein</keyword>